<comment type="caution">
    <text evidence="1">The sequence shown here is derived from an EMBL/GenBank/DDBJ whole genome shotgun (WGS) entry which is preliminary data.</text>
</comment>
<name>A0A0W0G6U8_MONRR</name>
<dbReference type="Proteomes" id="UP000054988">
    <property type="component" value="Unassembled WGS sequence"/>
</dbReference>
<evidence type="ECO:0000313" key="2">
    <source>
        <dbReference type="Proteomes" id="UP000054988"/>
    </source>
</evidence>
<gene>
    <name evidence="1" type="ORF">WG66_3257</name>
</gene>
<dbReference type="EMBL" id="LATX01000984">
    <property type="protein sequence ID" value="KTB44165.1"/>
    <property type="molecule type" value="Genomic_DNA"/>
</dbReference>
<dbReference type="AlphaFoldDB" id="A0A0W0G6U8"/>
<sequence>MTRSSSPVTDLEELDCVSEGANDSELEMQKVADQTIPDDISEGNGNTEIFRQLLGSNNSNSGSGSSGNPDSDMEEIVYSAEHKQHLQHCIEEVFAVFVMDHIEASAKIKKARTGTISWKDRHVLIYAKGHHNKGDVAQVYDVHICQKTKSRLQITVKSEVIGRQGQCQMYDYEDLIDEHWELPLHLVE</sequence>
<evidence type="ECO:0000313" key="1">
    <source>
        <dbReference type="EMBL" id="KTB44165.1"/>
    </source>
</evidence>
<organism evidence="1 2">
    <name type="scientific">Moniliophthora roreri</name>
    <name type="common">Frosty pod rot fungus</name>
    <name type="synonym">Monilia roreri</name>
    <dbReference type="NCBI Taxonomy" id="221103"/>
    <lineage>
        <taxon>Eukaryota</taxon>
        <taxon>Fungi</taxon>
        <taxon>Dikarya</taxon>
        <taxon>Basidiomycota</taxon>
        <taxon>Agaricomycotina</taxon>
        <taxon>Agaricomycetes</taxon>
        <taxon>Agaricomycetidae</taxon>
        <taxon>Agaricales</taxon>
        <taxon>Marasmiineae</taxon>
        <taxon>Marasmiaceae</taxon>
        <taxon>Moniliophthora</taxon>
    </lineage>
</organism>
<protein>
    <submittedName>
        <fullName evidence="1">Uncharacterized protein</fullName>
    </submittedName>
</protein>
<accession>A0A0W0G6U8</accession>
<proteinExistence type="predicted"/>
<reference evidence="1 2" key="1">
    <citation type="submission" date="2015-12" db="EMBL/GenBank/DDBJ databases">
        <title>Draft genome sequence of Moniliophthora roreri, the causal agent of frosty pod rot of cacao.</title>
        <authorList>
            <person name="Aime M.C."/>
            <person name="Diaz-Valderrama J.R."/>
            <person name="Kijpornyongpan T."/>
            <person name="Phillips-Mora W."/>
        </authorList>
    </citation>
    <scope>NUCLEOTIDE SEQUENCE [LARGE SCALE GENOMIC DNA]</scope>
    <source>
        <strain evidence="1 2">MCA 2952</strain>
    </source>
</reference>